<proteinExistence type="predicted"/>
<comment type="caution">
    <text evidence="2">The sequence shown here is derived from an EMBL/GenBank/DDBJ whole genome shotgun (WGS) entry which is preliminary data.</text>
</comment>
<dbReference type="PANTHER" id="PTHR37318">
    <property type="entry name" value="BSL7504 PROTEIN"/>
    <property type="match status" value="1"/>
</dbReference>
<dbReference type="EMBL" id="JFZT01000033">
    <property type="protein sequence ID" value="EZQ10138.1"/>
    <property type="molecule type" value="Genomic_DNA"/>
</dbReference>
<dbReference type="SMART" id="SM00418">
    <property type="entry name" value="HTH_ARSR"/>
    <property type="match status" value="1"/>
</dbReference>
<accession>A0A031LSN6</accession>
<dbReference type="STRING" id="1160895.CM19_04430"/>
<gene>
    <name evidence="2" type="ORF">CM19_04430</name>
</gene>
<evidence type="ECO:0000313" key="2">
    <source>
        <dbReference type="EMBL" id="EZQ10138.1"/>
    </source>
</evidence>
<dbReference type="Pfam" id="PF13601">
    <property type="entry name" value="HTH_34"/>
    <property type="match status" value="1"/>
</dbReference>
<sequence length="110" mass="12656">MLVLFMDYLKELVDLLNNRGLSNPLRLGILISLFNKERLDYSDIRRALNISKSNLSMNLQILTEEELVKVRKIPTITGVKTVVEITEKGKEIIKQYFKIMEEVRKGTGSS</sequence>
<organism evidence="2 3">
    <name type="scientific">Candidatus Acidianus copahuensis</name>
    <dbReference type="NCBI Taxonomy" id="1160895"/>
    <lineage>
        <taxon>Archaea</taxon>
        <taxon>Thermoproteota</taxon>
        <taxon>Thermoprotei</taxon>
        <taxon>Sulfolobales</taxon>
        <taxon>Sulfolobaceae</taxon>
        <taxon>Acidianus</taxon>
    </lineage>
</organism>
<dbReference type="InterPro" id="IPR027395">
    <property type="entry name" value="WH_DNA-bd_dom"/>
</dbReference>
<dbReference type="CDD" id="cd00090">
    <property type="entry name" value="HTH_ARSR"/>
    <property type="match status" value="1"/>
</dbReference>
<protein>
    <submittedName>
        <fullName evidence="2">ArsR family transcriptional regulator</fullName>
    </submittedName>
</protein>
<name>A0A031LSN6_9CREN</name>
<feature type="domain" description="HTH arsR-type" evidence="1">
    <location>
        <begin position="14"/>
        <end position="98"/>
    </location>
</feature>
<dbReference type="AlphaFoldDB" id="A0A031LSN6"/>
<dbReference type="GO" id="GO:0003700">
    <property type="term" value="F:DNA-binding transcription factor activity"/>
    <property type="evidence" value="ECO:0007669"/>
    <property type="project" value="InterPro"/>
</dbReference>
<dbReference type="InterPro" id="IPR001845">
    <property type="entry name" value="HTH_ArsR_DNA-bd_dom"/>
</dbReference>
<dbReference type="InterPro" id="IPR036388">
    <property type="entry name" value="WH-like_DNA-bd_sf"/>
</dbReference>
<dbReference type="Proteomes" id="UP000024332">
    <property type="component" value="Unassembled WGS sequence"/>
</dbReference>
<evidence type="ECO:0000313" key="3">
    <source>
        <dbReference type="Proteomes" id="UP000024332"/>
    </source>
</evidence>
<dbReference type="PANTHER" id="PTHR37318:SF1">
    <property type="entry name" value="BSL7504 PROTEIN"/>
    <property type="match status" value="1"/>
</dbReference>
<evidence type="ECO:0000259" key="1">
    <source>
        <dbReference type="SMART" id="SM00418"/>
    </source>
</evidence>
<dbReference type="InterPro" id="IPR036390">
    <property type="entry name" value="WH_DNA-bd_sf"/>
</dbReference>
<keyword evidence="3" id="KW-1185">Reference proteome</keyword>
<reference evidence="2 3" key="1">
    <citation type="submission" date="2014-03" db="EMBL/GenBank/DDBJ databases">
        <title>Draft genome sequence of the novel thermoacidophilic archaea Acidianus copahuensis ALE1 strain, isolated from Copahue volcanic area in Neuquen Argentina.</title>
        <authorList>
            <person name="Urbieta M.S."/>
            <person name="Rascovan N."/>
            <person name="Castro C."/>
            <person name="Revale S."/>
            <person name="Giaveno M.A."/>
            <person name="Vazquez M.P."/>
            <person name="Donati E.R."/>
        </authorList>
    </citation>
    <scope>NUCLEOTIDE SEQUENCE [LARGE SCALE GENOMIC DNA]</scope>
    <source>
        <strain evidence="2 3">ALE1</strain>
    </source>
</reference>
<dbReference type="SUPFAM" id="SSF46785">
    <property type="entry name" value="Winged helix' DNA-binding domain"/>
    <property type="match status" value="1"/>
</dbReference>
<dbReference type="InterPro" id="IPR011991">
    <property type="entry name" value="ArsR-like_HTH"/>
</dbReference>
<dbReference type="Gene3D" id="1.10.10.10">
    <property type="entry name" value="Winged helix-like DNA-binding domain superfamily/Winged helix DNA-binding domain"/>
    <property type="match status" value="1"/>
</dbReference>